<dbReference type="InterPro" id="IPR000159">
    <property type="entry name" value="RA_dom"/>
</dbReference>
<dbReference type="SUPFAM" id="SSF144270">
    <property type="entry name" value="Eferin C-derminal domain-like"/>
    <property type="match status" value="1"/>
</dbReference>
<accession>B3S6A0</accession>
<dbReference type="GO" id="GO:0007165">
    <property type="term" value="P:signal transduction"/>
    <property type="evidence" value="ECO:0007669"/>
    <property type="project" value="InterPro"/>
</dbReference>
<dbReference type="HOGENOM" id="CLU_235844_0_0_1"/>
<feature type="compositionally biased region" description="Low complexity" evidence="3">
    <location>
        <begin position="769"/>
        <end position="781"/>
    </location>
</feature>
<feature type="compositionally biased region" description="Basic and acidic residues" evidence="3">
    <location>
        <begin position="70"/>
        <end position="88"/>
    </location>
</feature>
<feature type="region of interest" description="Disordered" evidence="3">
    <location>
        <begin position="31"/>
        <end position="98"/>
    </location>
</feature>
<keyword evidence="2" id="KW-0175">Coiled coil</keyword>
<dbReference type="OMA" id="ESHEYQE"/>
<feature type="domain" description="FIP-RBD" evidence="6">
    <location>
        <begin position="1829"/>
        <end position="1891"/>
    </location>
</feature>
<feature type="region of interest" description="Disordered" evidence="3">
    <location>
        <begin position="122"/>
        <end position="155"/>
    </location>
</feature>
<dbReference type="Gene3D" id="3.10.20.90">
    <property type="entry name" value="Phosphatidylinositol 3-kinase Catalytic Subunit, Chain A, domain 1"/>
    <property type="match status" value="1"/>
</dbReference>
<dbReference type="EMBL" id="DS985252">
    <property type="protein sequence ID" value="EDV21720.1"/>
    <property type="molecule type" value="Genomic_DNA"/>
</dbReference>
<evidence type="ECO:0000259" key="6">
    <source>
        <dbReference type="PROSITE" id="PS51511"/>
    </source>
</evidence>
<dbReference type="SMART" id="SM00454">
    <property type="entry name" value="SAM"/>
    <property type="match status" value="2"/>
</dbReference>
<dbReference type="InParanoid" id="B3S6A0"/>
<dbReference type="Gene3D" id="1.20.5.2440">
    <property type="match status" value="1"/>
</dbReference>
<feature type="region of interest" description="Disordered" evidence="3">
    <location>
        <begin position="172"/>
        <end position="201"/>
    </location>
</feature>
<dbReference type="Gene3D" id="1.10.150.50">
    <property type="entry name" value="Transcription Factor, Ets-1"/>
    <property type="match status" value="2"/>
</dbReference>
<feature type="region of interest" description="Disordered" evidence="3">
    <location>
        <begin position="315"/>
        <end position="351"/>
    </location>
</feature>
<evidence type="ECO:0000259" key="4">
    <source>
        <dbReference type="PROSITE" id="PS50105"/>
    </source>
</evidence>
<feature type="domain" description="Ras-associating" evidence="5">
    <location>
        <begin position="1586"/>
        <end position="1662"/>
    </location>
</feature>
<dbReference type="GeneID" id="6756948"/>
<dbReference type="PANTHER" id="PTHR20843">
    <property type="entry name" value="STERILE ALPHA MOTIF DOMAIN CONTAINING PROTEIN 10"/>
    <property type="match status" value="1"/>
</dbReference>
<evidence type="ECO:0000259" key="5">
    <source>
        <dbReference type="PROSITE" id="PS50200"/>
    </source>
</evidence>
<evidence type="ECO:0008006" key="9">
    <source>
        <dbReference type="Google" id="ProtNLM"/>
    </source>
</evidence>
<dbReference type="InterPro" id="IPR019018">
    <property type="entry name" value="Rab-bd_FIP-RBD"/>
</dbReference>
<feature type="region of interest" description="Disordered" evidence="3">
    <location>
        <begin position="289"/>
        <end position="308"/>
    </location>
</feature>
<dbReference type="CTD" id="6756948"/>
<dbReference type="Proteomes" id="UP000009022">
    <property type="component" value="Unassembled WGS sequence"/>
</dbReference>
<feature type="compositionally biased region" description="Polar residues" evidence="3">
    <location>
        <begin position="613"/>
        <end position="638"/>
    </location>
</feature>
<evidence type="ECO:0000256" key="1">
    <source>
        <dbReference type="ARBA" id="ARBA00022448"/>
    </source>
</evidence>
<dbReference type="SUPFAM" id="SSF47769">
    <property type="entry name" value="SAM/Pointed domain"/>
    <property type="match status" value="2"/>
</dbReference>
<dbReference type="InterPro" id="IPR029071">
    <property type="entry name" value="Ubiquitin-like_domsf"/>
</dbReference>
<dbReference type="SUPFAM" id="SSF54236">
    <property type="entry name" value="Ubiquitin-like"/>
    <property type="match status" value="1"/>
</dbReference>
<dbReference type="PROSITE" id="PS50200">
    <property type="entry name" value="RA"/>
    <property type="match status" value="2"/>
</dbReference>
<dbReference type="InterPro" id="IPR001660">
    <property type="entry name" value="SAM"/>
</dbReference>
<feature type="compositionally biased region" description="Polar residues" evidence="3">
    <location>
        <begin position="327"/>
        <end position="343"/>
    </location>
</feature>
<feature type="compositionally biased region" description="Pro residues" evidence="3">
    <location>
        <begin position="578"/>
        <end position="588"/>
    </location>
</feature>
<keyword evidence="1" id="KW-0813">Transport</keyword>
<feature type="domain" description="Ras-associating" evidence="5">
    <location>
        <begin position="1500"/>
        <end position="1575"/>
    </location>
</feature>
<feature type="coiled-coil region" evidence="2">
    <location>
        <begin position="1721"/>
        <end position="1748"/>
    </location>
</feature>
<reference evidence="7 8" key="1">
    <citation type="journal article" date="2008" name="Nature">
        <title>The Trichoplax genome and the nature of placozoans.</title>
        <authorList>
            <person name="Srivastava M."/>
            <person name="Begovic E."/>
            <person name="Chapman J."/>
            <person name="Putnam N.H."/>
            <person name="Hellsten U."/>
            <person name="Kawashima T."/>
            <person name="Kuo A."/>
            <person name="Mitros T."/>
            <person name="Salamov A."/>
            <person name="Carpenter M.L."/>
            <person name="Signorovitch A.Y."/>
            <person name="Moreno M.A."/>
            <person name="Kamm K."/>
            <person name="Grimwood J."/>
            <person name="Schmutz J."/>
            <person name="Shapiro H."/>
            <person name="Grigoriev I.V."/>
            <person name="Buss L.W."/>
            <person name="Schierwater B."/>
            <person name="Dellaporta S.L."/>
            <person name="Rokhsar D.S."/>
        </authorList>
    </citation>
    <scope>NUCLEOTIDE SEQUENCE [LARGE SCALE GENOMIC DNA]</scope>
    <source>
        <strain evidence="7 8">Grell-BS-1999</strain>
    </source>
</reference>
<dbReference type="InterPro" id="IPR052268">
    <property type="entry name" value="SAM_domain-containing_protein"/>
</dbReference>
<evidence type="ECO:0000256" key="2">
    <source>
        <dbReference type="SAM" id="Coils"/>
    </source>
</evidence>
<feature type="region of interest" description="Disordered" evidence="3">
    <location>
        <begin position="760"/>
        <end position="805"/>
    </location>
</feature>
<feature type="domain" description="SAM" evidence="4">
    <location>
        <begin position="461"/>
        <end position="524"/>
    </location>
</feature>
<organism evidence="7 8">
    <name type="scientific">Trichoplax adhaerens</name>
    <name type="common">Trichoplax reptans</name>
    <dbReference type="NCBI Taxonomy" id="10228"/>
    <lineage>
        <taxon>Eukaryota</taxon>
        <taxon>Metazoa</taxon>
        <taxon>Placozoa</taxon>
        <taxon>Uniplacotomia</taxon>
        <taxon>Trichoplacea</taxon>
        <taxon>Trichoplacidae</taxon>
        <taxon>Trichoplax</taxon>
    </lineage>
</organism>
<gene>
    <name evidence="7" type="ORF">TRIADDRAFT_59731</name>
</gene>
<protein>
    <recommendedName>
        <fullName evidence="9">SAM domain-containing protein</fullName>
    </recommendedName>
</protein>
<dbReference type="KEGG" id="tad:TRIADDRAFT_59731"/>
<dbReference type="OrthoDB" id="449487at2759"/>
<feature type="compositionally biased region" description="Polar residues" evidence="3">
    <location>
        <begin position="1391"/>
        <end position="1407"/>
    </location>
</feature>
<dbReference type="PANTHER" id="PTHR20843:SF0">
    <property type="entry name" value="PROTEIN AVEUGLE"/>
    <property type="match status" value="1"/>
</dbReference>
<dbReference type="PhylomeDB" id="B3S6A0"/>
<evidence type="ECO:0000256" key="3">
    <source>
        <dbReference type="SAM" id="MobiDB-lite"/>
    </source>
</evidence>
<dbReference type="PROSITE" id="PS50105">
    <property type="entry name" value="SAM_DOMAIN"/>
    <property type="match status" value="1"/>
</dbReference>
<dbReference type="InterPro" id="IPR013761">
    <property type="entry name" value="SAM/pointed_sf"/>
</dbReference>
<dbReference type="STRING" id="10228.B3S6A0"/>
<feature type="compositionally biased region" description="Low complexity" evidence="3">
    <location>
        <begin position="654"/>
        <end position="664"/>
    </location>
</feature>
<dbReference type="InterPro" id="IPR037245">
    <property type="entry name" value="FIP-RBD_C_sf"/>
</dbReference>
<proteinExistence type="predicted"/>
<feature type="compositionally biased region" description="Low complexity" evidence="3">
    <location>
        <begin position="135"/>
        <end position="148"/>
    </location>
</feature>
<dbReference type="PROSITE" id="PS51511">
    <property type="entry name" value="FIP_RBD"/>
    <property type="match status" value="1"/>
</dbReference>
<feature type="compositionally biased region" description="Basic and acidic residues" evidence="3">
    <location>
        <begin position="530"/>
        <end position="540"/>
    </location>
</feature>
<evidence type="ECO:0000313" key="8">
    <source>
        <dbReference type="Proteomes" id="UP000009022"/>
    </source>
</evidence>
<name>B3S6A0_TRIAD</name>
<evidence type="ECO:0000313" key="7">
    <source>
        <dbReference type="EMBL" id="EDV21720.1"/>
    </source>
</evidence>
<feature type="compositionally biased region" description="Polar residues" evidence="3">
    <location>
        <begin position="860"/>
        <end position="877"/>
    </location>
</feature>
<feature type="region of interest" description="Disordered" evidence="3">
    <location>
        <begin position="1391"/>
        <end position="1485"/>
    </location>
</feature>
<feature type="region of interest" description="Disordered" evidence="3">
    <location>
        <begin position="860"/>
        <end position="949"/>
    </location>
</feature>
<feature type="compositionally biased region" description="Polar residues" evidence="3">
    <location>
        <begin position="125"/>
        <end position="134"/>
    </location>
</feature>
<feature type="compositionally biased region" description="Basic and acidic residues" evidence="3">
    <location>
        <begin position="670"/>
        <end position="686"/>
    </location>
</feature>
<sequence>MGYIAILHYKYIVKSEYLRVETSPAFQSKKGYQVTNDRDGLHDNDNDNVSGNLPRLSSIGRHSLRLSHRLKTDQESHEYQEDKSKNDFRPNNQLPTFADKLRTSPLTDLSLARNYSHLRALPNHDNPTLGNSADNTRNNNSSNLLRLRTQSDLGTDNKQLRRRYKPFTLSTQKHHFNDDDNHKNLANHARSHSGSSLERLSQRRAQYRENVDLDKSAAPIASEIYLENSPSQQPYEINADESIIMNGDENNKNQYQLQQHEGVVSISPSLESLTTTQDNNIQHFDKKDPQEEIHQQHNTDTHHSKGTTEIEENNYQPSFKADPNEDANFSSVHNEGDNVSSKPTPDLESLVPSLLPSHQTVDSVDDPMVPPKLPSSPPPLIPSQLVEKAEQIDANVANEKQDLIKANTTVNTASVRSNIGSPLSSGSQSSSYSPFRSAVSPFSDSSQECPKLNIDKPLIQWTPSDVGNWLTSVGLDAMKRRFTTNKIDGKELEKMTKEKLEQIGVRYAMLRDKIMDKIMKLRSELIKNKPKPVEKSKEEVSLVYPKPASKASEMSSISDLTKKERKPIAISPQTEIAPPLPETPPPSKAPQADMKSVPTDLSVKRTASEQSDKSAPNQSPTSNENTSNQATKPNSEYNKTLDSDNKGLSVIKKPSLPESELPSSQKKSNFKVDDNNNTKGKDESSRRAKKTFPTIPKKVKGDDVSQESTIHLENVILRFNNENRKDLATVAASAGAEAAAIAARRFGLFFNKVDDAKDKRHQKRMARLSSNTQKQNQSFSSSKKDARSATTTTDNGEVAPDPVSNDYTCVSRNIAVKNPSYEVISSLEPDDDALRHPNATVAGQLLLIDDKYYYVPLSSPRSPHQLSHDPFNTNTSEDIPVRDKVSAKSESPTVNELSKETNVESNQTLSPVPDETIDPLIKIPPKPNRYIKSMSQSNRDSSTEPNHDIQTIEPKSHLVNDFIEKKTINNDQQSPPDLAIDLSELASQNELDKTLPSLEIDSTNKFSRYSSEATRGVIPLDGIISQSISPYQQHSSDISTSELDRSDNDLLYQQSNEPFANYFNQSLDDGINKQDSQLNEATPKLKNFNSELPLENSVIKEHPLQLSTNEASNCQIRNPISEQQDHKIPTIGSIYDHYQEEIESIQNEDHDKDLNLESTEVDDKLHTSMNRKISIPIKSMNSDDVSLWLNSIGLPEIAAICEDNAINGKDIQNLGSKLFEHPELNLEERREVLATEIYFMNNKPDRENSELHNSLKEIAKNSNGSDKVLALAILEVMKSPPWCHGVDVDIDFNNKNILNYSNGTVTTAENNQTPFLESNDDLKHQNGGSSPYAEIGQVPTSGGIQPYNSIPTQSEFEPKVVPSQQNIENQNNLFGSQPVQEIVNTTTISDNSATLNSSTFSTGNDSDLPSHGVPSSPPIRSGANLPLYMQQNFGEKQDKSAKNKKKKITTRISKIFKPGTKSSNDDKKKVRSQSQEEDNGLLRIDASILHRGQSVPGPSYKGFKVAPQINCLQVIENLLEKYEVHTDPKTYYISQESLDQTVPAVELNFDDYPLPIQMKWPKNSKLFFELKRKLPIIKIQMQMMLNDQPSDQLTTYEVSTSTTAKEITQQQLKSRKVDIDNLQDWCLVELTHGGNRIFDEEECLHAVHHQNVQVLLLKRSKLRSTSSSLSSSGEDVELILSKNNDYPPANSQERPITIPVNQSNIAFIQKLQKEMNDSPTLEKLLAEINQLRNIVTALQKRAALAIENSIISTNAKVDLENAQQIHSQELDDKQGQIDKLKAVIALKDKEIQQLQNSNKSKGDQLTTLTGERDRALRLLQKYATGNDITERLQGIQVQDDAANHTSLNDKNKNELIKDLQRKEREKEFLQVYVNNILSVICEEAPQLLESINRLQSSRL</sequence>
<dbReference type="Pfam" id="PF00788">
    <property type="entry name" value="RA"/>
    <property type="match status" value="2"/>
</dbReference>
<feature type="region of interest" description="Disordered" evidence="3">
    <location>
        <begin position="530"/>
        <end position="700"/>
    </location>
</feature>
<dbReference type="RefSeq" id="XP_002115868.1">
    <property type="nucleotide sequence ID" value="XM_002115832.1"/>
</dbReference>
<feature type="compositionally biased region" description="Basic and acidic residues" evidence="3">
    <location>
        <begin position="602"/>
        <end position="612"/>
    </location>
</feature>
<feature type="compositionally biased region" description="Basic and acidic residues" evidence="3">
    <location>
        <begin position="36"/>
        <end position="45"/>
    </location>
</feature>
<dbReference type="Pfam" id="PF07647">
    <property type="entry name" value="SAM_2"/>
    <property type="match status" value="1"/>
</dbReference>
<keyword evidence="8" id="KW-1185">Reference proteome</keyword>